<dbReference type="AlphaFoldDB" id="A0A448ZV57"/>
<accession>A0A448ZV57</accession>
<evidence type="ECO:0008006" key="4">
    <source>
        <dbReference type="Google" id="ProtNLM"/>
    </source>
</evidence>
<keyword evidence="1" id="KW-0175">Coiled coil</keyword>
<organism evidence="2 3">
    <name type="scientific">Metamycoplasma orale</name>
    <name type="common">Mycoplasma orale</name>
    <dbReference type="NCBI Taxonomy" id="2121"/>
    <lineage>
        <taxon>Bacteria</taxon>
        <taxon>Bacillati</taxon>
        <taxon>Mycoplasmatota</taxon>
        <taxon>Mycoplasmoidales</taxon>
        <taxon>Metamycoplasmataceae</taxon>
        <taxon>Metamycoplasma</taxon>
    </lineage>
</organism>
<keyword evidence="3" id="KW-1185">Reference proteome</keyword>
<protein>
    <recommendedName>
        <fullName evidence="4">Lipoprotein</fullName>
    </recommendedName>
</protein>
<dbReference type="KEGG" id="mob:NCTC10112_00017"/>
<proteinExistence type="predicted"/>
<evidence type="ECO:0000313" key="2">
    <source>
        <dbReference type="EMBL" id="VEU55136.1"/>
    </source>
</evidence>
<dbReference type="RefSeq" id="WP_022935924.1">
    <property type="nucleotide sequence ID" value="NZ_LR214940.1"/>
</dbReference>
<feature type="coiled-coil region" evidence="1">
    <location>
        <begin position="104"/>
        <end position="149"/>
    </location>
</feature>
<gene>
    <name evidence="2" type="ORF">NCTC10112_00017</name>
</gene>
<evidence type="ECO:0000256" key="1">
    <source>
        <dbReference type="SAM" id="Coils"/>
    </source>
</evidence>
<dbReference type="PROSITE" id="PS51257">
    <property type="entry name" value="PROKAR_LIPOPROTEIN"/>
    <property type="match status" value="1"/>
</dbReference>
<name>A0A448ZV57_METOS</name>
<sequence length="514" mass="59229">MKNKNSLLSLGLISIPLIPLSAACTNGRKVDNLDTSKEEKVPQEVLNAIKTKKEELLPLETEANSLLELNDGSNYELNKSKSKVKEQIKKITSFLAKTKTLEELSNLDQLKNDLQTYIQELKATKVTQIQGDINRLKSLKKEVEQYINTELIDEEYDEIKKSLKEHLLETNNLINEDVYKVTKPQVVANYIALNKELAKAKLAKKEIVDNANYKINKLKANLNSKIIQYREFADEKFNDEIRIEFLSTLNKAIDVKNNNMATEEEIKKVSKELDFSFRNSLLNSSSELLKVEIVRANELLTKLGRYNESMFLFNDIMAKLSDALINSRQVSNADPISKEDCLSEYSVLNNLITEIEKEAAQLVRNALKNELDESKRFLKGEVISFDSVIKKNANKTWLFDAMDKVEQSLILTNLYWENLTLTRINFYSSFYNVFVKPFALIKLEEIYKTAKDFSKGNIRSQSGKLIENTKAFYLKKIIDSVPAYELQRKTGYYLQIKKWFDDLTQGLIDADYYN</sequence>
<reference evidence="2 3" key="1">
    <citation type="submission" date="2019-01" db="EMBL/GenBank/DDBJ databases">
        <authorList>
            <consortium name="Pathogen Informatics"/>
        </authorList>
    </citation>
    <scope>NUCLEOTIDE SEQUENCE [LARGE SCALE GENOMIC DNA]</scope>
    <source>
        <strain evidence="2 3">NCTC10112</strain>
    </source>
</reference>
<evidence type="ECO:0000313" key="3">
    <source>
        <dbReference type="Proteomes" id="UP000290482"/>
    </source>
</evidence>
<dbReference type="Proteomes" id="UP000290482">
    <property type="component" value="Chromosome"/>
</dbReference>
<dbReference type="EMBL" id="LR214940">
    <property type="protein sequence ID" value="VEU55136.1"/>
    <property type="molecule type" value="Genomic_DNA"/>
</dbReference>